<dbReference type="GO" id="GO:0032729">
    <property type="term" value="P:positive regulation of type II interferon production"/>
    <property type="evidence" value="ECO:0007669"/>
    <property type="project" value="Ensembl"/>
</dbReference>
<evidence type="ECO:0000256" key="4">
    <source>
        <dbReference type="ARBA" id="ARBA00022729"/>
    </source>
</evidence>
<dbReference type="Pfam" id="PF00041">
    <property type="entry name" value="fn3"/>
    <property type="match status" value="1"/>
</dbReference>
<keyword evidence="7 11" id="KW-0472">Membrane</keyword>
<dbReference type="GO" id="GO:0042019">
    <property type="term" value="F:interleukin-23 binding"/>
    <property type="evidence" value="ECO:0007669"/>
    <property type="project" value="Ensembl"/>
</dbReference>
<dbReference type="eggNOG" id="ENOG502S2KP">
    <property type="taxonomic scope" value="Eukaryota"/>
</dbReference>
<dbReference type="STRING" id="13735.ENSPSIP00000002157"/>
<dbReference type="Ensembl" id="ENSPSIT00000002164.1">
    <property type="protein sequence ID" value="ENSPSIP00000002157.1"/>
    <property type="gene ID" value="ENSPSIG00000002154.1"/>
</dbReference>
<dbReference type="GO" id="GO:0042020">
    <property type="term" value="F:interleukin-23 receptor activity"/>
    <property type="evidence" value="ECO:0007669"/>
    <property type="project" value="Ensembl"/>
</dbReference>
<evidence type="ECO:0000256" key="6">
    <source>
        <dbReference type="ARBA" id="ARBA00022989"/>
    </source>
</evidence>
<dbReference type="GO" id="GO:0072536">
    <property type="term" value="C:interleukin-23 receptor complex"/>
    <property type="evidence" value="ECO:0007669"/>
    <property type="project" value="Ensembl"/>
</dbReference>
<keyword evidence="8" id="KW-0675">Receptor</keyword>
<keyword evidence="6 11" id="KW-1133">Transmembrane helix</keyword>
<dbReference type="InterPro" id="IPR013783">
    <property type="entry name" value="Ig-like_fold"/>
</dbReference>
<dbReference type="AlphaFoldDB" id="K7F297"/>
<evidence type="ECO:0000256" key="1">
    <source>
        <dbReference type="ARBA" id="ARBA00004479"/>
    </source>
</evidence>
<keyword evidence="9" id="KW-0325">Glycoprotein</keyword>
<dbReference type="EMBL" id="AGCU01111422">
    <property type="status" value="NOT_ANNOTATED_CDS"/>
    <property type="molecule type" value="Genomic_DNA"/>
</dbReference>
<proteinExistence type="inferred from homology"/>
<accession>K7F297</accession>
<dbReference type="GO" id="GO:0002827">
    <property type="term" value="P:positive regulation of T-helper 1 type immune response"/>
    <property type="evidence" value="ECO:0007669"/>
    <property type="project" value="Ensembl"/>
</dbReference>
<organism evidence="13 14">
    <name type="scientific">Pelodiscus sinensis</name>
    <name type="common">Chinese softshell turtle</name>
    <name type="synonym">Trionyx sinensis</name>
    <dbReference type="NCBI Taxonomy" id="13735"/>
    <lineage>
        <taxon>Eukaryota</taxon>
        <taxon>Metazoa</taxon>
        <taxon>Chordata</taxon>
        <taxon>Craniata</taxon>
        <taxon>Vertebrata</taxon>
        <taxon>Euteleostomi</taxon>
        <taxon>Archelosauria</taxon>
        <taxon>Testudinata</taxon>
        <taxon>Testudines</taxon>
        <taxon>Cryptodira</taxon>
        <taxon>Trionychia</taxon>
        <taxon>Trionychidae</taxon>
        <taxon>Pelodiscus</taxon>
    </lineage>
</organism>
<dbReference type="CDD" id="cd00063">
    <property type="entry name" value="FN3"/>
    <property type="match status" value="1"/>
</dbReference>
<dbReference type="PANTHER" id="PTHR48423:SF1">
    <property type="entry name" value="INTERLEUKIN-27 RECEPTOR SUBUNIT ALPHA"/>
    <property type="match status" value="1"/>
</dbReference>
<dbReference type="SMART" id="SM00060">
    <property type="entry name" value="FN3"/>
    <property type="match status" value="2"/>
</dbReference>
<dbReference type="EMBL" id="AGCU01111423">
    <property type="status" value="NOT_ANNOTATED_CDS"/>
    <property type="molecule type" value="Genomic_DNA"/>
</dbReference>
<keyword evidence="3 11" id="KW-0812">Transmembrane</keyword>
<dbReference type="PROSITE" id="PS50853">
    <property type="entry name" value="FN3"/>
    <property type="match status" value="1"/>
</dbReference>
<dbReference type="GO" id="GO:0002230">
    <property type="term" value="P:positive regulation of defense response to virus by host"/>
    <property type="evidence" value="ECO:0007669"/>
    <property type="project" value="Ensembl"/>
</dbReference>
<dbReference type="GeneTree" id="ENSGT00390000012431"/>
<dbReference type="GO" id="GO:0045063">
    <property type="term" value="P:T-helper 1 cell differentiation"/>
    <property type="evidence" value="ECO:0007669"/>
    <property type="project" value="Ensembl"/>
</dbReference>
<reference evidence="14" key="1">
    <citation type="submission" date="2011-10" db="EMBL/GenBank/DDBJ databases">
        <authorList>
            <consortium name="Soft-shell Turtle Genome Consortium"/>
        </authorList>
    </citation>
    <scope>NUCLEOTIDE SEQUENCE [LARGE SCALE GENOMIC DNA]</scope>
    <source>
        <strain evidence="14">Daiwa-1</strain>
    </source>
</reference>
<dbReference type="HOGENOM" id="CLU_031440_0_0_1"/>
<feature type="transmembrane region" description="Helical" evidence="11">
    <location>
        <begin position="520"/>
        <end position="538"/>
    </location>
</feature>
<keyword evidence="5" id="KW-0677">Repeat</keyword>
<protein>
    <submittedName>
        <fullName evidence="13">Interleukin 12 receptor subunit beta 1</fullName>
    </submittedName>
</protein>
<dbReference type="GO" id="GO:0071346">
    <property type="term" value="P:cellular response to type II interferon"/>
    <property type="evidence" value="ECO:0007669"/>
    <property type="project" value="Ensembl"/>
</dbReference>
<dbReference type="OMA" id="ECSWEYE"/>
<dbReference type="PANTHER" id="PTHR48423">
    <property type="entry name" value="INTERLEUKIN-27 RECEPTOR SUBUNIT ALPHA"/>
    <property type="match status" value="1"/>
</dbReference>
<dbReference type="GO" id="GO:0042022">
    <property type="term" value="C:interleukin-12 receptor complex"/>
    <property type="evidence" value="ECO:0007669"/>
    <property type="project" value="Ensembl"/>
</dbReference>
<evidence type="ECO:0000259" key="12">
    <source>
        <dbReference type="PROSITE" id="PS50853"/>
    </source>
</evidence>
<dbReference type="Gene3D" id="2.60.40.10">
    <property type="entry name" value="Immunoglobulins"/>
    <property type="match status" value="2"/>
</dbReference>
<evidence type="ECO:0000256" key="9">
    <source>
        <dbReference type="ARBA" id="ARBA00023180"/>
    </source>
</evidence>
<evidence type="ECO:0000256" key="5">
    <source>
        <dbReference type="ARBA" id="ARBA00022737"/>
    </source>
</evidence>
<sequence>PIAPLCPAGSTEDPSLACYRKCNQCSFNCTWRAAAPSRNATYILTFCYHNTLSCKRFKTGPSTHYSSPYRRMRLLENVTAWVESYSGGRVERTENITLQLEYAIKLDPPDHARLNGKSNGTLNLTLPKPDDPTVKDRRLQRRLKGTQWTQVACQTQDDDKTEKKMICNLGTRAACEVQLRHKTAHWSSYWSTWSKSLVVPEEILASPEVNLTVGRLGRNGRRNVTVHWQSPVSGLPSWTLLSNRDGEISYTLTFDMRACGCKEQERDIVHVKNATTLSVVLSGAEYHVSMGASNSAGSGPLWTYHIPPAHHPAIGFLNVSSAGSSVTVQWAAKTNGTRYCFERQPLENPQEGREECIHKQFFEQDSAAERSVSWFYAPGTVQPKKCYRIAIHGLGPEKHWSTFGSTYHFATNTSLDGPLHIQNITATSAVLHWNLSPVSQCPGILKKFTICHRSEQENRMLYHEANASAMHYALRDLQPSTSYRVGIQAATADRDTPCSPQYPFRTMKLGPNPPEWKVNLRYLGIFLGILILAMFYHFGKKRVKKVLFPLLPSPVDSQALKFPAEEMSQSCQMWQGFVEPSEKVSPTEPLVTEFTSDKGE</sequence>
<gene>
    <name evidence="13" type="primary">IL12RB1</name>
</gene>
<dbReference type="InterPro" id="IPR036116">
    <property type="entry name" value="FN3_sf"/>
</dbReference>
<dbReference type="GO" id="GO:0015026">
    <property type="term" value="F:coreceptor activity"/>
    <property type="evidence" value="ECO:0007669"/>
    <property type="project" value="Ensembl"/>
</dbReference>
<evidence type="ECO:0000313" key="13">
    <source>
        <dbReference type="Ensembl" id="ENSPSIP00000002157.1"/>
    </source>
</evidence>
<feature type="domain" description="Fibronectin type-III" evidence="12">
    <location>
        <begin position="415"/>
        <end position="509"/>
    </location>
</feature>
<reference evidence="13" key="4">
    <citation type="submission" date="2025-09" db="UniProtKB">
        <authorList>
            <consortium name="Ensembl"/>
        </authorList>
    </citation>
    <scope>IDENTIFICATION</scope>
</reference>
<evidence type="ECO:0000256" key="10">
    <source>
        <dbReference type="SAM" id="MobiDB-lite"/>
    </source>
</evidence>
<keyword evidence="4" id="KW-0732">Signal</keyword>
<dbReference type="GO" id="GO:0042104">
    <property type="term" value="P:positive regulation of activated T cell proliferation"/>
    <property type="evidence" value="ECO:0007669"/>
    <property type="project" value="Ensembl"/>
</dbReference>
<dbReference type="InterPro" id="IPR003961">
    <property type="entry name" value="FN3_dom"/>
</dbReference>
<comment type="similarity">
    <text evidence="2">Belongs to the type I cytokine receptor family. Type 2 subfamily.</text>
</comment>
<dbReference type="GO" id="GO:0016517">
    <property type="term" value="F:interleukin-12 receptor activity"/>
    <property type="evidence" value="ECO:0007669"/>
    <property type="project" value="Ensembl"/>
</dbReference>
<reference evidence="13" key="3">
    <citation type="submission" date="2025-08" db="UniProtKB">
        <authorList>
            <consortium name="Ensembl"/>
        </authorList>
    </citation>
    <scope>IDENTIFICATION</scope>
</reference>
<evidence type="ECO:0000256" key="7">
    <source>
        <dbReference type="ARBA" id="ARBA00023136"/>
    </source>
</evidence>
<evidence type="ECO:0000256" key="11">
    <source>
        <dbReference type="SAM" id="Phobius"/>
    </source>
</evidence>
<name>K7F297_PELSI</name>
<dbReference type="InterPro" id="IPR052672">
    <property type="entry name" value="Type1_Cytokine_Rcpt_Type2"/>
</dbReference>
<evidence type="ECO:0000256" key="2">
    <source>
        <dbReference type="ARBA" id="ARBA00008921"/>
    </source>
</evidence>
<evidence type="ECO:0000313" key="14">
    <source>
        <dbReference type="Proteomes" id="UP000007267"/>
    </source>
</evidence>
<comment type="subcellular location">
    <subcellularLocation>
        <location evidence="1">Membrane</location>
        <topology evidence="1">Single-pass type I membrane protein</topology>
    </subcellularLocation>
</comment>
<evidence type="ECO:0000256" key="3">
    <source>
        <dbReference type="ARBA" id="ARBA00022692"/>
    </source>
</evidence>
<dbReference type="GO" id="GO:0005143">
    <property type="term" value="F:interleukin-12 receptor binding"/>
    <property type="evidence" value="ECO:0007669"/>
    <property type="project" value="Ensembl"/>
</dbReference>
<feature type="region of interest" description="Disordered" evidence="10">
    <location>
        <begin position="580"/>
        <end position="600"/>
    </location>
</feature>
<dbReference type="Proteomes" id="UP000007267">
    <property type="component" value="Unassembled WGS sequence"/>
</dbReference>
<reference evidence="14" key="2">
    <citation type="journal article" date="2013" name="Nat. Genet.">
        <title>The draft genomes of soft-shell turtle and green sea turtle yield insights into the development and evolution of the turtle-specific body plan.</title>
        <authorList>
            <person name="Wang Z."/>
            <person name="Pascual-Anaya J."/>
            <person name="Zadissa A."/>
            <person name="Li W."/>
            <person name="Niimura Y."/>
            <person name="Huang Z."/>
            <person name="Li C."/>
            <person name="White S."/>
            <person name="Xiong Z."/>
            <person name="Fang D."/>
            <person name="Wang B."/>
            <person name="Ming Y."/>
            <person name="Chen Y."/>
            <person name="Zheng Y."/>
            <person name="Kuraku S."/>
            <person name="Pignatelli M."/>
            <person name="Herrero J."/>
            <person name="Beal K."/>
            <person name="Nozawa M."/>
            <person name="Li Q."/>
            <person name="Wang J."/>
            <person name="Zhang H."/>
            <person name="Yu L."/>
            <person name="Shigenobu S."/>
            <person name="Wang J."/>
            <person name="Liu J."/>
            <person name="Flicek P."/>
            <person name="Searle S."/>
            <person name="Wang J."/>
            <person name="Kuratani S."/>
            <person name="Yin Y."/>
            <person name="Aken B."/>
            <person name="Zhang G."/>
            <person name="Irie N."/>
        </authorList>
    </citation>
    <scope>NUCLEOTIDE SEQUENCE [LARGE SCALE GENOMIC DNA]</scope>
    <source>
        <strain evidence="14">Daiwa-1</strain>
    </source>
</reference>
<evidence type="ECO:0000256" key="8">
    <source>
        <dbReference type="ARBA" id="ARBA00023170"/>
    </source>
</evidence>
<keyword evidence="14" id="KW-1185">Reference proteome</keyword>
<dbReference type="SUPFAM" id="SSF49265">
    <property type="entry name" value="Fibronectin type III"/>
    <property type="match status" value="1"/>
</dbReference>